<proteinExistence type="predicted"/>
<reference evidence="2" key="1">
    <citation type="journal article" date="2003" name="Genome Biol.">
        <title>An integrated gene annotation and transcriptional profiling approach towards the full gene content of the Drosophila genome.</title>
        <authorList>
            <person name="Hild M."/>
            <person name="Beckmann B."/>
            <person name="Haas S.A."/>
            <person name="Koch B."/>
            <person name="Solovyev V."/>
            <person name="Busold C."/>
            <person name="Fellenberg K."/>
            <person name="Boutros M."/>
            <person name="Vingron M."/>
            <person name="Sauer F."/>
            <person name="Hoheisel J.D."/>
            <person name="Paro R."/>
        </authorList>
    </citation>
    <scope>NUCLEOTIDE SEQUENCE</scope>
</reference>
<dbReference type="EMBL" id="BK002848">
    <property type="protein sequence ID" value="DAA04353.1"/>
    <property type="molecule type" value="Genomic_DNA"/>
</dbReference>
<sequence length="114" mass="12625">MAKGTGRNNQRKDKPRSKCIVQFRAMCARISHDEFAIHGSRKPSRRTHTHTVKSAHTPQKGYTITLNECRQPAGHRSGIQAAFTCNRTLPLIQTATGRAAELATISTSDVLGKW</sequence>
<gene>
    <name evidence="2" type="ORF">HDC15785</name>
</gene>
<feature type="region of interest" description="Disordered" evidence="1">
    <location>
        <begin position="37"/>
        <end position="59"/>
    </location>
</feature>
<feature type="compositionally biased region" description="Basic residues" evidence="1">
    <location>
        <begin position="39"/>
        <end position="53"/>
    </location>
</feature>
<protein>
    <submittedName>
        <fullName evidence="2">HDC15785</fullName>
    </submittedName>
</protein>
<organism evidence="2">
    <name type="scientific">Drosophila melanogaster</name>
    <name type="common">Fruit fly</name>
    <dbReference type="NCBI Taxonomy" id="7227"/>
    <lineage>
        <taxon>Eukaryota</taxon>
        <taxon>Metazoa</taxon>
        <taxon>Ecdysozoa</taxon>
        <taxon>Arthropoda</taxon>
        <taxon>Hexapoda</taxon>
        <taxon>Insecta</taxon>
        <taxon>Pterygota</taxon>
        <taxon>Neoptera</taxon>
        <taxon>Endopterygota</taxon>
        <taxon>Diptera</taxon>
        <taxon>Brachycera</taxon>
        <taxon>Muscomorpha</taxon>
        <taxon>Ephydroidea</taxon>
        <taxon>Drosophilidae</taxon>
        <taxon>Drosophila</taxon>
        <taxon>Sophophora</taxon>
    </lineage>
</organism>
<evidence type="ECO:0000313" key="2">
    <source>
        <dbReference type="EMBL" id="DAA04353.1"/>
    </source>
</evidence>
<name>Q6IJ68_DROME</name>
<dbReference type="AlphaFoldDB" id="Q6IJ68"/>
<evidence type="ECO:0000256" key="1">
    <source>
        <dbReference type="SAM" id="MobiDB-lite"/>
    </source>
</evidence>
<accession>Q6IJ68</accession>